<dbReference type="PANTHER" id="PTHR44825">
    <property type="match status" value="1"/>
</dbReference>
<evidence type="ECO:0000259" key="2">
    <source>
        <dbReference type="PROSITE" id="PS50076"/>
    </source>
</evidence>
<proteinExistence type="predicted"/>
<reference evidence="3" key="1">
    <citation type="submission" date="2020-02" db="EMBL/GenBank/DDBJ databases">
        <authorList>
            <person name="Meier V. D."/>
        </authorList>
    </citation>
    <scope>NUCLEOTIDE SEQUENCE</scope>
    <source>
        <strain evidence="3">AVDCRST_MAG81</strain>
    </source>
</reference>
<dbReference type="Gene3D" id="1.10.287.110">
    <property type="entry name" value="DnaJ domain"/>
    <property type="match status" value="1"/>
</dbReference>
<feature type="region of interest" description="Disordered" evidence="1">
    <location>
        <begin position="63"/>
        <end position="101"/>
    </location>
</feature>
<dbReference type="InterPro" id="IPR001623">
    <property type="entry name" value="DnaJ_domain"/>
</dbReference>
<dbReference type="AlphaFoldDB" id="A0A6J4VMZ4"/>
<sequence length="232" mass="26996">MVVPNHYDTLGLHPEATQAEIKQAYRRLVKEFHPDRNLRSGNHEQMAQINVAYEILGDPHHRQSYDYQHRNQGQTKTARRNRESRHQRSTTVPRQPSGQQTDEHLQLWMRRVYTPVNQLLKSILESLQEQLDELAADPFDDELMQEFQTYLESCRQQLNQAHQSFCSLPNPATVAGAAAYLYYCLNHVGDGLEELEYFTLNYDDHYLHTGQELFRIATGLRREAAYAVKAIA</sequence>
<dbReference type="PROSITE" id="PS50076">
    <property type="entry name" value="DNAJ_2"/>
    <property type="match status" value="1"/>
</dbReference>
<name>A0A6J4VMZ4_9CYAN</name>
<feature type="compositionally biased region" description="Polar residues" evidence="1">
    <location>
        <begin position="89"/>
        <end position="100"/>
    </location>
</feature>
<protein>
    <submittedName>
        <fullName evidence="3">Possible heat shock protein DnaJ</fullName>
    </submittedName>
</protein>
<accession>A0A6J4VMZ4</accession>
<organism evidence="3">
    <name type="scientific">uncultured Synechococcales cyanobacterium</name>
    <dbReference type="NCBI Taxonomy" id="1936017"/>
    <lineage>
        <taxon>Bacteria</taxon>
        <taxon>Bacillati</taxon>
        <taxon>Cyanobacteriota</taxon>
        <taxon>Cyanophyceae</taxon>
        <taxon>Synechococcales</taxon>
        <taxon>environmental samples</taxon>
    </lineage>
</organism>
<dbReference type="PANTHER" id="PTHR44825:SF1">
    <property type="entry name" value="DNAJ HOMOLOG SUBFAMILY C MEMBER 4"/>
    <property type="match status" value="1"/>
</dbReference>
<dbReference type="SUPFAM" id="SSF46565">
    <property type="entry name" value="Chaperone J-domain"/>
    <property type="match status" value="1"/>
</dbReference>
<keyword evidence="3" id="KW-0346">Stress response</keyword>
<dbReference type="SMART" id="SM00271">
    <property type="entry name" value="DnaJ"/>
    <property type="match status" value="1"/>
</dbReference>
<evidence type="ECO:0000256" key="1">
    <source>
        <dbReference type="SAM" id="MobiDB-lite"/>
    </source>
</evidence>
<dbReference type="Pfam" id="PF00226">
    <property type="entry name" value="DnaJ"/>
    <property type="match status" value="1"/>
</dbReference>
<dbReference type="InterPro" id="IPR036869">
    <property type="entry name" value="J_dom_sf"/>
</dbReference>
<dbReference type="PRINTS" id="PR00625">
    <property type="entry name" value="JDOMAIN"/>
</dbReference>
<evidence type="ECO:0000313" key="3">
    <source>
        <dbReference type="EMBL" id="CAA9583592.1"/>
    </source>
</evidence>
<feature type="domain" description="J" evidence="2">
    <location>
        <begin position="5"/>
        <end position="69"/>
    </location>
</feature>
<gene>
    <name evidence="3" type="ORF">AVDCRST_MAG81-3401</name>
</gene>
<dbReference type="EMBL" id="CADCWO010000184">
    <property type="protein sequence ID" value="CAA9583592.1"/>
    <property type="molecule type" value="Genomic_DNA"/>
</dbReference>
<dbReference type="InterPro" id="IPR052763">
    <property type="entry name" value="DnaJ_C4"/>
</dbReference>
<dbReference type="CDD" id="cd06257">
    <property type="entry name" value="DnaJ"/>
    <property type="match status" value="1"/>
</dbReference>